<proteinExistence type="predicted"/>
<feature type="chain" id="PRO_5008394693" evidence="1">
    <location>
        <begin position="25"/>
        <end position="203"/>
    </location>
</feature>
<dbReference type="EMBL" id="LWUJ01000012">
    <property type="protein sequence ID" value="OAL10094.1"/>
    <property type="molecule type" value="Genomic_DNA"/>
</dbReference>
<comment type="caution">
    <text evidence="2">The sequence shown here is derived from an EMBL/GenBank/DDBJ whole genome shotgun (WGS) entry which is preliminary data.</text>
</comment>
<dbReference type="RefSeq" id="WP_187150481.1">
    <property type="nucleotide sequence ID" value="NZ_LWUJ01000012.1"/>
</dbReference>
<feature type="signal peptide" evidence="1">
    <location>
        <begin position="1"/>
        <end position="24"/>
    </location>
</feature>
<name>A0A1A9QDC6_9MOLU</name>
<keyword evidence="3" id="KW-1185">Reference proteome</keyword>
<accession>A0A1A9QDC6</accession>
<organism evidence="2 3">
    <name type="scientific">Candidatus Mycoplasma haematobovis</name>
    <dbReference type="NCBI Taxonomy" id="432608"/>
    <lineage>
        <taxon>Bacteria</taxon>
        <taxon>Bacillati</taxon>
        <taxon>Mycoplasmatota</taxon>
        <taxon>Mollicutes</taxon>
        <taxon>Mycoplasmataceae</taxon>
        <taxon>Mycoplasma</taxon>
    </lineage>
</organism>
<evidence type="ECO:0000313" key="3">
    <source>
        <dbReference type="Proteomes" id="UP000077623"/>
    </source>
</evidence>
<dbReference type="AlphaFoldDB" id="A0A1A9QDC6"/>
<reference evidence="3" key="1">
    <citation type="submission" date="2016-04" db="EMBL/GenBank/DDBJ databases">
        <authorList>
            <person name="Quiroz-Castaneda R.E."/>
            <person name="Martinez-Ocampo F."/>
        </authorList>
    </citation>
    <scope>NUCLEOTIDE SEQUENCE [LARGE SCALE GENOMIC DNA]</scope>
    <source>
        <strain evidence="3">INIFAP01</strain>
    </source>
</reference>
<dbReference type="Proteomes" id="UP000077623">
    <property type="component" value="Unassembled WGS sequence"/>
</dbReference>
<evidence type="ECO:0000256" key="1">
    <source>
        <dbReference type="SAM" id="SignalP"/>
    </source>
</evidence>
<gene>
    <name evidence="2" type="ORF">A6V39_04230</name>
</gene>
<keyword evidence="1" id="KW-0732">Signal</keyword>
<evidence type="ECO:0000313" key="2">
    <source>
        <dbReference type="EMBL" id="OAL10094.1"/>
    </source>
</evidence>
<protein>
    <submittedName>
        <fullName evidence="2">Uncharacterized protein</fullName>
    </submittedName>
</protein>
<sequence length="203" mass="22982">MAFSKKRIIFGGLGTALAAGIAIASSNKSNIDETAPEKPQEKQTVIKVKLGTKYKDSLIGGEVNFWISRFEDLKRGNPKNKDLLEIQKLDIAEGLDKLRETCNKINGEDEDSELFEDFQKFCAMKNKDGVTPISTKNGFISKYSSFSSANRKNLSDGFAKIWDRKDESATEDWKEEMLNECKKLQEKMYVDDLSDKNFTTYCT</sequence>